<keyword evidence="3" id="KW-1185">Reference proteome</keyword>
<dbReference type="GeneID" id="56037243"/>
<evidence type="ECO:0000313" key="2">
    <source>
        <dbReference type="EMBL" id="QLG61534.1"/>
    </source>
</evidence>
<dbReference type="RefSeq" id="WP_179268119.1">
    <property type="nucleotide sequence ID" value="NZ_CP058579.1"/>
</dbReference>
<feature type="region of interest" description="Disordered" evidence="1">
    <location>
        <begin position="181"/>
        <end position="274"/>
    </location>
</feature>
<feature type="compositionally biased region" description="Basic and acidic residues" evidence="1">
    <location>
        <begin position="213"/>
        <end position="226"/>
    </location>
</feature>
<proteinExistence type="predicted"/>
<organism evidence="2 3">
    <name type="scientific">Halorarum salinum</name>
    <dbReference type="NCBI Taxonomy" id="2743089"/>
    <lineage>
        <taxon>Archaea</taxon>
        <taxon>Methanobacteriati</taxon>
        <taxon>Methanobacteriota</taxon>
        <taxon>Stenosarchaea group</taxon>
        <taxon>Halobacteria</taxon>
        <taxon>Halobacteriales</taxon>
        <taxon>Haloferacaceae</taxon>
        <taxon>Halorarum</taxon>
    </lineage>
</organism>
<gene>
    <name evidence="2" type="ORF">HUG12_07250</name>
</gene>
<protein>
    <submittedName>
        <fullName evidence="2">Uncharacterized protein</fullName>
    </submittedName>
</protein>
<reference evidence="2 3" key="1">
    <citation type="submission" date="2020-06" db="EMBL/GenBank/DDBJ databases">
        <title>NJ-3-1, isolated from saline soil.</title>
        <authorList>
            <person name="Cui H.L."/>
            <person name="Shi X."/>
        </authorList>
    </citation>
    <scope>NUCLEOTIDE SEQUENCE [LARGE SCALE GENOMIC DNA]</scope>
    <source>
        <strain evidence="2 3">NJ-3-1</strain>
    </source>
</reference>
<sequence length="274" mass="28146">MNVRRLLTVAVAALLVSAGAGAAAASTGGTTTSTATADVDSYEADAGYDNGTVTFVVTANGSGVEGLDVAVDNDSVGTTDANGSVTFETDESAFEVTATGENVTGEFAYELENDSLTLVEGGFEYADEGDDEAENETRGPPSEMPDQAAERALNVHAVINAYLAGDLDENTTLGEALRDVASGDKSPEEAGAPADAGRPDHAGPPDDDDDEDRDRGKPDDVGPPHDDGDDDDGEDDDDDGEDDDDDGEDDDDDDEDDEDDDGDDRGNGNGNGPP</sequence>
<evidence type="ECO:0000313" key="3">
    <source>
        <dbReference type="Proteomes" id="UP000509626"/>
    </source>
</evidence>
<feature type="compositionally biased region" description="Acidic residues" evidence="1">
    <location>
        <begin position="227"/>
        <end position="263"/>
    </location>
</feature>
<dbReference type="KEGG" id="halu:HUG12_07250"/>
<dbReference type="EMBL" id="CP058579">
    <property type="protein sequence ID" value="QLG61534.1"/>
    <property type="molecule type" value="Genomic_DNA"/>
</dbReference>
<accession>A0A7D5L9V7</accession>
<dbReference type="OrthoDB" id="343055at2157"/>
<name>A0A7D5L9V7_9EURY</name>
<dbReference type="AlphaFoldDB" id="A0A7D5L9V7"/>
<dbReference type="Proteomes" id="UP000509626">
    <property type="component" value="Chromosome"/>
</dbReference>
<evidence type="ECO:0000256" key="1">
    <source>
        <dbReference type="SAM" id="MobiDB-lite"/>
    </source>
</evidence>